<dbReference type="InterPro" id="IPR001996">
    <property type="entry name" value="PTS_IIB_1"/>
</dbReference>
<dbReference type="NCBIfam" id="TIGR02005">
    <property type="entry name" value="PTS-IIBC-alpha"/>
    <property type="match status" value="1"/>
</dbReference>
<dbReference type="PANTHER" id="PTHR30009:SF12">
    <property type="entry name" value="PHOSPHOTRANSFERASE IIC COMPONENT GLVC"/>
    <property type="match status" value="1"/>
</dbReference>
<evidence type="ECO:0000256" key="8">
    <source>
        <dbReference type="ARBA" id="ARBA00022777"/>
    </source>
</evidence>
<sequence>MMEKLQRFGGAMFTPVLLFAFNGIILALAIAMQNDLIMGGLAADGSLWSEVWSIIETGGWTIFNNMELLFVIGLPLGLAKKASGRASLEAFLIYMTWNNFIAKMLELWGPSFGVDYSQEVGGVSGLKLIGGVKTLDTNLIGAIIIAGIVVFIHNKFFEKKIPDWLGVFQGSSLVVIIGFILMFPLALLTSWGWPAVQGVIAAMQGFLQTSGAFGVWIYVFLERILIPTGLHHFIYQPFIYGPAVVENGITAFWLNNLDYFASTEGSLRELFPQGGFALHNVSKLFAPLGIGAALVATSKPEKRKQTIALVVPTAMTAVLAGITEPFEFTFLFLAPQLFAAHAVIAATLGTTVYLLGVAGDVGSGLLAVISQFIVPMSATHLDAILILFGTGLVFSGIYFLVFRFAILKWDIKTPGREDAEEVKMYRKADYKEKKAQDKNGATVTASQSDDPYAVRAAAFLDGLGGPDNISRINNCATRLRVSVHDDSLVREDGFFKQNGAHGLVRKGNALQVIVGLDVPQVREKFEDMVNQNSSETSNELEADQGTNLT</sequence>
<evidence type="ECO:0000256" key="7">
    <source>
        <dbReference type="ARBA" id="ARBA00022692"/>
    </source>
</evidence>
<feature type="compositionally biased region" description="Polar residues" evidence="12">
    <location>
        <begin position="529"/>
        <end position="549"/>
    </location>
</feature>
<feature type="transmembrane region" description="Helical" evidence="13">
    <location>
        <begin position="199"/>
        <end position="221"/>
    </location>
</feature>
<feature type="region of interest" description="Disordered" evidence="12">
    <location>
        <begin position="528"/>
        <end position="549"/>
    </location>
</feature>
<feature type="transmembrane region" description="Helical" evidence="13">
    <location>
        <begin position="328"/>
        <end position="346"/>
    </location>
</feature>
<dbReference type="PROSITE" id="PS01035">
    <property type="entry name" value="PTS_EIIB_TYPE_1_CYS"/>
    <property type="match status" value="1"/>
</dbReference>
<dbReference type="OrthoDB" id="9764327at2"/>
<feature type="transmembrane region" description="Helical" evidence="13">
    <location>
        <begin position="52"/>
        <end position="78"/>
    </location>
</feature>
<feature type="transmembrane region" description="Helical" evidence="13">
    <location>
        <begin position="306"/>
        <end position="322"/>
    </location>
</feature>
<keyword evidence="5" id="KW-0808">Transferase</keyword>
<keyword evidence="4" id="KW-0762">Sugar transport</keyword>
<feature type="active site" description="Phosphocysteine intermediate; for EIIB activity" evidence="11">
    <location>
        <position position="475"/>
    </location>
</feature>
<dbReference type="GO" id="GO:0008982">
    <property type="term" value="F:protein-N(PI)-phosphohistidine-sugar phosphotransferase activity"/>
    <property type="evidence" value="ECO:0007669"/>
    <property type="project" value="InterPro"/>
</dbReference>
<evidence type="ECO:0000256" key="6">
    <source>
        <dbReference type="ARBA" id="ARBA00022683"/>
    </source>
</evidence>
<name>A0A1I5V030_9LACT</name>
<keyword evidence="3" id="KW-1003">Cell membrane</keyword>
<dbReference type="RefSeq" id="WP_092479359.1">
    <property type="nucleotide sequence ID" value="NZ_FOXW01000001.1"/>
</dbReference>
<accession>A0A1I5V030</accession>
<dbReference type="InterPro" id="IPR050429">
    <property type="entry name" value="PTS_Glucose_EIICBA"/>
</dbReference>
<feature type="transmembrane region" description="Helical" evidence="13">
    <location>
        <begin position="233"/>
        <end position="254"/>
    </location>
</feature>
<feature type="transmembrane region" description="Helical" evidence="13">
    <location>
        <begin position="164"/>
        <end position="187"/>
    </location>
</feature>
<evidence type="ECO:0000259" key="14">
    <source>
        <dbReference type="PROSITE" id="PS51098"/>
    </source>
</evidence>
<dbReference type="Pfam" id="PF02378">
    <property type="entry name" value="PTS_EIIC"/>
    <property type="match status" value="1"/>
</dbReference>
<feature type="transmembrane region" description="Helical" evidence="13">
    <location>
        <begin position="90"/>
        <end position="108"/>
    </location>
</feature>
<evidence type="ECO:0000256" key="9">
    <source>
        <dbReference type="ARBA" id="ARBA00022989"/>
    </source>
</evidence>
<dbReference type="NCBIfam" id="TIGR00826">
    <property type="entry name" value="EIIB_glc"/>
    <property type="match status" value="1"/>
</dbReference>
<dbReference type="InterPro" id="IPR010975">
    <property type="entry name" value="PTS_IIBC_a_glc"/>
</dbReference>
<feature type="domain" description="PTS EIIB type-1" evidence="14">
    <location>
        <begin position="453"/>
        <end position="535"/>
    </location>
</feature>
<evidence type="ECO:0000313" key="16">
    <source>
        <dbReference type="EMBL" id="SFQ00841.1"/>
    </source>
</evidence>
<dbReference type="GO" id="GO:0016301">
    <property type="term" value="F:kinase activity"/>
    <property type="evidence" value="ECO:0007669"/>
    <property type="project" value="UniProtKB-KW"/>
</dbReference>
<dbReference type="Pfam" id="PF00367">
    <property type="entry name" value="PTS_EIIB"/>
    <property type="match status" value="1"/>
</dbReference>
<feature type="transmembrane region" description="Helical" evidence="13">
    <location>
        <begin position="274"/>
        <end position="294"/>
    </location>
</feature>
<comment type="subcellular location">
    <subcellularLocation>
        <location evidence="1">Cell membrane</location>
        <topology evidence="1">Multi-pass membrane protein</topology>
    </subcellularLocation>
</comment>
<keyword evidence="10 13" id="KW-0472">Membrane</keyword>
<dbReference type="PROSITE" id="PS51103">
    <property type="entry name" value="PTS_EIIC_TYPE_1"/>
    <property type="match status" value="1"/>
</dbReference>
<keyword evidence="7 13" id="KW-0812">Transmembrane</keyword>
<evidence type="ECO:0000256" key="11">
    <source>
        <dbReference type="PROSITE-ProRule" id="PRU00421"/>
    </source>
</evidence>
<dbReference type="GO" id="GO:0005886">
    <property type="term" value="C:plasma membrane"/>
    <property type="evidence" value="ECO:0007669"/>
    <property type="project" value="UniProtKB-SubCell"/>
</dbReference>
<dbReference type="PANTHER" id="PTHR30009">
    <property type="entry name" value="CYTOCHROME C-TYPE SYNTHESIS PROTEIN AND PTS TRANSMEMBRANE COMPONENT"/>
    <property type="match status" value="1"/>
</dbReference>
<dbReference type="CDD" id="cd00212">
    <property type="entry name" value="PTS_IIB_glc"/>
    <property type="match status" value="1"/>
</dbReference>
<evidence type="ECO:0000256" key="3">
    <source>
        <dbReference type="ARBA" id="ARBA00022475"/>
    </source>
</evidence>
<organism evidence="16 17">
    <name type="scientific">Desemzia incerta</name>
    <dbReference type="NCBI Taxonomy" id="82801"/>
    <lineage>
        <taxon>Bacteria</taxon>
        <taxon>Bacillati</taxon>
        <taxon>Bacillota</taxon>
        <taxon>Bacilli</taxon>
        <taxon>Lactobacillales</taxon>
        <taxon>Carnobacteriaceae</taxon>
        <taxon>Desemzia</taxon>
    </lineage>
</organism>
<dbReference type="Proteomes" id="UP000199136">
    <property type="component" value="Unassembled WGS sequence"/>
</dbReference>
<feature type="transmembrane region" description="Helical" evidence="13">
    <location>
        <begin position="12"/>
        <end position="32"/>
    </location>
</feature>
<keyword evidence="2" id="KW-0813">Transport</keyword>
<protein>
    <submittedName>
        <fullName evidence="16">PTS system maltose-specific IIB component, Glc family /PTS system maltose-specific IIC component, Glc family</fullName>
    </submittedName>
</protein>
<evidence type="ECO:0000256" key="13">
    <source>
        <dbReference type="SAM" id="Phobius"/>
    </source>
</evidence>
<dbReference type="InterPro" id="IPR036878">
    <property type="entry name" value="Glu_permease_IIB"/>
</dbReference>
<dbReference type="PROSITE" id="PS51098">
    <property type="entry name" value="PTS_EIIB_TYPE_1"/>
    <property type="match status" value="1"/>
</dbReference>
<dbReference type="InterPro" id="IPR013013">
    <property type="entry name" value="PTS_EIIC_1"/>
</dbReference>
<evidence type="ECO:0000256" key="1">
    <source>
        <dbReference type="ARBA" id="ARBA00004651"/>
    </source>
</evidence>
<keyword evidence="8" id="KW-0418">Kinase</keyword>
<dbReference type="InterPro" id="IPR003352">
    <property type="entry name" value="PTS_EIIC"/>
</dbReference>
<feature type="transmembrane region" description="Helical" evidence="13">
    <location>
        <begin position="385"/>
        <end position="406"/>
    </location>
</feature>
<dbReference type="Gene3D" id="3.30.1360.60">
    <property type="entry name" value="Glucose permease domain IIB"/>
    <property type="match status" value="1"/>
</dbReference>
<dbReference type="GO" id="GO:0009401">
    <property type="term" value="P:phosphoenolpyruvate-dependent sugar phosphotransferase system"/>
    <property type="evidence" value="ECO:0007669"/>
    <property type="project" value="UniProtKB-KW"/>
</dbReference>
<gene>
    <name evidence="16" type="ORF">SAMN04488506_0281</name>
</gene>
<proteinExistence type="predicted"/>
<dbReference type="GO" id="GO:0090563">
    <property type="term" value="F:protein-phosphocysteine-sugar phosphotransferase activity"/>
    <property type="evidence" value="ECO:0007669"/>
    <property type="project" value="TreeGrafter"/>
</dbReference>
<evidence type="ECO:0000259" key="15">
    <source>
        <dbReference type="PROSITE" id="PS51103"/>
    </source>
</evidence>
<dbReference type="STRING" id="82801.SAMN04488506_0281"/>
<evidence type="ECO:0000313" key="17">
    <source>
        <dbReference type="Proteomes" id="UP000199136"/>
    </source>
</evidence>
<evidence type="ECO:0000256" key="12">
    <source>
        <dbReference type="SAM" id="MobiDB-lite"/>
    </source>
</evidence>
<feature type="domain" description="PTS EIIC type-1" evidence="15">
    <location>
        <begin position="1"/>
        <end position="418"/>
    </location>
</feature>
<feature type="transmembrane region" description="Helical" evidence="13">
    <location>
        <begin position="128"/>
        <end position="152"/>
    </location>
</feature>
<keyword evidence="6" id="KW-0598">Phosphotransferase system</keyword>
<evidence type="ECO:0000256" key="2">
    <source>
        <dbReference type="ARBA" id="ARBA00022448"/>
    </source>
</evidence>
<dbReference type="EMBL" id="FOXW01000001">
    <property type="protein sequence ID" value="SFQ00841.1"/>
    <property type="molecule type" value="Genomic_DNA"/>
</dbReference>
<dbReference type="InterPro" id="IPR018113">
    <property type="entry name" value="PTrfase_EIIB_Cys"/>
</dbReference>
<dbReference type="AlphaFoldDB" id="A0A1I5V030"/>
<evidence type="ECO:0000256" key="10">
    <source>
        <dbReference type="ARBA" id="ARBA00023136"/>
    </source>
</evidence>
<evidence type="ECO:0000256" key="5">
    <source>
        <dbReference type="ARBA" id="ARBA00022679"/>
    </source>
</evidence>
<dbReference type="SUPFAM" id="SSF55604">
    <property type="entry name" value="Glucose permease domain IIB"/>
    <property type="match status" value="1"/>
</dbReference>
<keyword evidence="17" id="KW-1185">Reference proteome</keyword>
<feature type="transmembrane region" description="Helical" evidence="13">
    <location>
        <begin position="353"/>
        <end position="373"/>
    </location>
</feature>
<reference evidence="16 17" key="1">
    <citation type="submission" date="2016-10" db="EMBL/GenBank/DDBJ databases">
        <authorList>
            <person name="de Groot N.N."/>
        </authorList>
    </citation>
    <scope>NUCLEOTIDE SEQUENCE [LARGE SCALE GENOMIC DNA]</scope>
    <source>
        <strain evidence="16 17">DSM 20581</strain>
    </source>
</reference>
<evidence type="ECO:0000256" key="4">
    <source>
        <dbReference type="ARBA" id="ARBA00022597"/>
    </source>
</evidence>
<keyword evidence="9 13" id="KW-1133">Transmembrane helix</keyword>